<dbReference type="PANTHER" id="PTHR11537">
    <property type="entry name" value="VOLTAGE-GATED POTASSIUM CHANNEL"/>
    <property type="match status" value="1"/>
</dbReference>
<accession>A0ABM5ZYK9</accession>
<evidence type="ECO:0000256" key="4">
    <source>
        <dbReference type="ARBA" id="ARBA00022692"/>
    </source>
</evidence>
<feature type="transmembrane region" description="Helical" evidence="12">
    <location>
        <begin position="156"/>
        <end position="177"/>
    </location>
</feature>
<evidence type="ECO:0000256" key="7">
    <source>
        <dbReference type="ARBA" id="ARBA00022958"/>
    </source>
</evidence>
<evidence type="ECO:0000259" key="13">
    <source>
        <dbReference type="Pfam" id="PF00520"/>
    </source>
</evidence>
<keyword evidence="4 12" id="KW-0812">Transmembrane</keyword>
<evidence type="ECO:0000256" key="12">
    <source>
        <dbReference type="SAM" id="Phobius"/>
    </source>
</evidence>
<evidence type="ECO:0000313" key="15">
    <source>
        <dbReference type="Proteomes" id="UP000076104"/>
    </source>
</evidence>
<keyword evidence="15" id="KW-1185">Reference proteome</keyword>
<reference evidence="14 15" key="1">
    <citation type="submission" date="2016-03" db="EMBL/GenBank/DDBJ databases">
        <title>Genome sequencing of Psychrobacter alimentarius PAMC 27889.</title>
        <authorList>
            <person name="Lee J."/>
            <person name="Kim O.-S."/>
        </authorList>
    </citation>
    <scope>NUCLEOTIDE SEQUENCE [LARGE SCALE GENOMIC DNA]</scope>
    <source>
        <strain evidence="14 15">PAMC 27889</strain>
    </source>
</reference>
<evidence type="ECO:0000256" key="11">
    <source>
        <dbReference type="ARBA" id="ARBA00023303"/>
    </source>
</evidence>
<dbReference type="InterPro" id="IPR028325">
    <property type="entry name" value="VG_K_chnl"/>
</dbReference>
<dbReference type="SUPFAM" id="SSF81324">
    <property type="entry name" value="Voltage-gated potassium channels"/>
    <property type="match status" value="1"/>
</dbReference>
<evidence type="ECO:0000256" key="2">
    <source>
        <dbReference type="ARBA" id="ARBA00022448"/>
    </source>
</evidence>
<evidence type="ECO:0000256" key="1">
    <source>
        <dbReference type="ARBA" id="ARBA00004141"/>
    </source>
</evidence>
<evidence type="ECO:0000313" key="14">
    <source>
        <dbReference type="EMBL" id="AMT97089.1"/>
    </source>
</evidence>
<dbReference type="EMBL" id="CP014945">
    <property type="protein sequence ID" value="AMT97089.1"/>
    <property type="molecule type" value="Genomic_DNA"/>
</dbReference>
<feature type="transmembrane region" description="Helical" evidence="12">
    <location>
        <begin position="215"/>
        <end position="235"/>
    </location>
</feature>
<feature type="transmembrane region" description="Helical" evidence="12">
    <location>
        <begin position="33"/>
        <end position="55"/>
    </location>
</feature>
<keyword evidence="8 12" id="KW-1133">Transmembrane helix</keyword>
<feature type="domain" description="Ion transport" evidence="13">
    <location>
        <begin position="29"/>
        <end position="239"/>
    </location>
</feature>
<keyword evidence="11" id="KW-0407">Ion channel</keyword>
<evidence type="ECO:0000256" key="10">
    <source>
        <dbReference type="ARBA" id="ARBA00023136"/>
    </source>
</evidence>
<keyword evidence="3" id="KW-0633">Potassium transport</keyword>
<evidence type="ECO:0000256" key="6">
    <source>
        <dbReference type="ARBA" id="ARBA00022882"/>
    </source>
</evidence>
<dbReference type="InterPro" id="IPR027359">
    <property type="entry name" value="Volt_channel_dom_sf"/>
</dbReference>
<comment type="subcellular location">
    <subcellularLocation>
        <location evidence="1">Membrane</location>
        <topology evidence="1">Multi-pass membrane protein</topology>
    </subcellularLocation>
</comment>
<dbReference type="Gene3D" id="1.10.287.70">
    <property type="match status" value="1"/>
</dbReference>
<feature type="transmembrane region" description="Helical" evidence="12">
    <location>
        <begin position="61"/>
        <end position="79"/>
    </location>
</feature>
<dbReference type="RefSeq" id="WP_062844697.1">
    <property type="nucleotide sequence ID" value="NZ_CP014945.1"/>
</dbReference>
<dbReference type="Gene3D" id="1.20.120.350">
    <property type="entry name" value="Voltage-gated potassium channels. Chain C"/>
    <property type="match status" value="1"/>
</dbReference>
<dbReference type="GeneID" id="33060794"/>
<dbReference type="PRINTS" id="PR00169">
    <property type="entry name" value="KCHANNEL"/>
</dbReference>
<gene>
    <name evidence="14" type="ORF">A3K91_1486</name>
</gene>
<evidence type="ECO:0000256" key="3">
    <source>
        <dbReference type="ARBA" id="ARBA00022538"/>
    </source>
</evidence>
<organism evidence="14 15">
    <name type="scientific">Psychrobacter alimentarius</name>
    <dbReference type="NCBI Taxonomy" id="261164"/>
    <lineage>
        <taxon>Bacteria</taxon>
        <taxon>Pseudomonadati</taxon>
        <taxon>Pseudomonadota</taxon>
        <taxon>Gammaproteobacteria</taxon>
        <taxon>Moraxellales</taxon>
        <taxon>Moraxellaceae</taxon>
        <taxon>Psychrobacter</taxon>
    </lineage>
</organism>
<dbReference type="Pfam" id="PF00520">
    <property type="entry name" value="Ion_trans"/>
    <property type="match status" value="1"/>
</dbReference>
<evidence type="ECO:0000256" key="9">
    <source>
        <dbReference type="ARBA" id="ARBA00023065"/>
    </source>
</evidence>
<dbReference type="PANTHER" id="PTHR11537:SF254">
    <property type="entry name" value="POTASSIUM VOLTAGE-GATED CHANNEL PROTEIN SHAB"/>
    <property type="match status" value="1"/>
</dbReference>
<protein>
    <submittedName>
        <fullName evidence="14">Ion transporter</fullName>
    </submittedName>
</protein>
<keyword evidence="9" id="KW-0406">Ion transport</keyword>
<sequence length="276" mass="30837">MKQPTAEAITHLRNRIHIIIEGTDTRLGKLFDIVLLIAILASVGVVMLDSVLFVRLQYGTIFFYAEWFFTILFTIEYILRLFSAPNRFRYVFSFFGVVDLLSILPSYLSLVFGGVQYLIVIRILRLLRVFRVLKLKAYMQQAGFLASALRTSQQKITVFFLSLVLLVTIYGSIVYVVEGPENGFTSIPISIYWAVVTLTTVGYGDISPKTPLGQAIATMVMITGYAVIAVPTGIFTSELTRNMRPQLDPVTCPNCGKFGHAIGAEFCDRCGHALHV</sequence>
<keyword evidence="5" id="KW-0631">Potassium channel</keyword>
<keyword evidence="10 12" id="KW-0472">Membrane</keyword>
<name>A0ABM5ZYK9_9GAMM</name>
<keyword evidence="7" id="KW-0630">Potassium</keyword>
<evidence type="ECO:0000256" key="8">
    <source>
        <dbReference type="ARBA" id="ARBA00022989"/>
    </source>
</evidence>
<proteinExistence type="predicted"/>
<keyword evidence="2" id="KW-0813">Transport</keyword>
<dbReference type="InterPro" id="IPR005821">
    <property type="entry name" value="Ion_trans_dom"/>
</dbReference>
<keyword evidence="6" id="KW-0851">Voltage-gated channel</keyword>
<dbReference type="Proteomes" id="UP000076104">
    <property type="component" value="Chromosome"/>
</dbReference>
<evidence type="ECO:0000256" key="5">
    <source>
        <dbReference type="ARBA" id="ARBA00022826"/>
    </source>
</evidence>